<feature type="transmembrane region" description="Helical" evidence="8">
    <location>
        <begin position="259"/>
        <end position="281"/>
    </location>
</feature>
<evidence type="ECO:0000256" key="6">
    <source>
        <dbReference type="ARBA" id="ARBA00022989"/>
    </source>
</evidence>
<keyword evidence="3" id="KW-0813">Transport</keyword>
<evidence type="ECO:0000256" key="3">
    <source>
        <dbReference type="ARBA" id="ARBA00022448"/>
    </source>
</evidence>
<keyword evidence="5 8" id="KW-0812">Transmembrane</keyword>
<keyword evidence="10" id="KW-1185">Reference proteome</keyword>
<feature type="transmembrane region" description="Helical" evidence="8">
    <location>
        <begin position="293"/>
        <end position="316"/>
    </location>
</feature>
<feature type="transmembrane region" description="Helical" evidence="8">
    <location>
        <begin position="60"/>
        <end position="84"/>
    </location>
</feature>
<feature type="transmembrane region" description="Helical" evidence="8">
    <location>
        <begin position="200"/>
        <end position="220"/>
    </location>
</feature>
<dbReference type="Gene3D" id="1.20.1530.20">
    <property type="match status" value="1"/>
</dbReference>
<dbReference type="PANTHER" id="PTHR36838">
    <property type="entry name" value="AUXIN EFFLUX CARRIER FAMILY PROTEIN"/>
    <property type="match status" value="1"/>
</dbReference>
<accession>A0A1V8RWY6</accession>
<proteinExistence type="inferred from homology"/>
<comment type="subcellular location">
    <subcellularLocation>
        <location evidence="1">Cell membrane</location>
        <topology evidence="1">Multi-pass membrane protein</topology>
    </subcellularLocation>
</comment>
<feature type="transmembrane region" description="Helical" evidence="8">
    <location>
        <begin position="232"/>
        <end position="253"/>
    </location>
</feature>
<feature type="transmembrane region" description="Helical" evidence="8">
    <location>
        <begin position="96"/>
        <end position="120"/>
    </location>
</feature>
<dbReference type="Pfam" id="PF03547">
    <property type="entry name" value="Mem_trans"/>
    <property type="match status" value="1"/>
</dbReference>
<dbReference type="EMBL" id="MDET01000001">
    <property type="protein sequence ID" value="OQM77664.1"/>
    <property type="molecule type" value="Genomic_DNA"/>
</dbReference>
<name>A0A1V8RWY6_9HYPH</name>
<keyword evidence="6 8" id="KW-1133">Transmembrane helix</keyword>
<dbReference type="InterPro" id="IPR038770">
    <property type="entry name" value="Na+/solute_symporter_sf"/>
</dbReference>
<evidence type="ECO:0000256" key="5">
    <source>
        <dbReference type="ARBA" id="ARBA00022692"/>
    </source>
</evidence>
<dbReference type="GO" id="GO:0055085">
    <property type="term" value="P:transmembrane transport"/>
    <property type="evidence" value="ECO:0007669"/>
    <property type="project" value="InterPro"/>
</dbReference>
<feature type="transmembrane region" description="Helical" evidence="8">
    <location>
        <begin position="167"/>
        <end position="188"/>
    </location>
</feature>
<dbReference type="STRING" id="1873176.BFN67_01360"/>
<sequence>MSSLTETVVFIFGLVALGYLAGLTGYLSANSGAAIAEFAVNVAMPLLLFRTMTEVDFHGAAPLTLWSVYFAAAAVTWTIGHFIVTRLFGRDSRAGVVGGVSSAFSNLVLLGIPFVSGVFGKPGVEVLSLLVSVHLPTMMMASVILFEMFGRSEGDGEVDALRVLRSFLRKIFANPLIIGILAGLAWRFSGVPLSGVGARLVDALGGAAGPVALFSIGLGLRRFGISGNLRPALLLSVLKLGLMPGLVLVFAWFLGLPPLTAKVAVAAAAMPCGVNAYLIAAQFGTGQALASNQLTLSTICAVASTTLWIAVAGLVWPIA</sequence>
<dbReference type="AlphaFoldDB" id="A0A1V8RWY6"/>
<evidence type="ECO:0000256" key="4">
    <source>
        <dbReference type="ARBA" id="ARBA00022475"/>
    </source>
</evidence>
<reference evidence="9 10" key="1">
    <citation type="journal article" date="2016" name="Int. J. Syst. Evol. Microbiol.">
        <title>Pseudaminobacter manganicus sp. nov., isolated from sludge of a manganese mine.</title>
        <authorList>
            <person name="Li J."/>
            <person name="Huang J."/>
            <person name="Liao S."/>
            <person name="Wang G."/>
        </authorList>
    </citation>
    <scope>NUCLEOTIDE SEQUENCE [LARGE SCALE GENOMIC DNA]</scope>
    <source>
        <strain evidence="9 10">JH-7</strain>
    </source>
</reference>
<keyword evidence="7 8" id="KW-0472">Membrane</keyword>
<evidence type="ECO:0000313" key="10">
    <source>
        <dbReference type="Proteomes" id="UP000191905"/>
    </source>
</evidence>
<dbReference type="OrthoDB" id="9810457at2"/>
<dbReference type="Proteomes" id="UP000191905">
    <property type="component" value="Unassembled WGS sequence"/>
</dbReference>
<feature type="transmembrane region" description="Helical" evidence="8">
    <location>
        <begin position="126"/>
        <end position="146"/>
    </location>
</feature>
<protein>
    <submittedName>
        <fullName evidence="9">Transporter</fullName>
    </submittedName>
</protein>
<evidence type="ECO:0000256" key="8">
    <source>
        <dbReference type="SAM" id="Phobius"/>
    </source>
</evidence>
<dbReference type="GO" id="GO:0005886">
    <property type="term" value="C:plasma membrane"/>
    <property type="evidence" value="ECO:0007669"/>
    <property type="project" value="UniProtKB-SubCell"/>
</dbReference>
<comment type="caution">
    <text evidence="9">The sequence shown here is derived from an EMBL/GenBank/DDBJ whole genome shotgun (WGS) entry which is preliminary data.</text>
</comment>
<dbReference type="RefSeq" id="WP_080917781.1">
    <property type="nucleotide sequence ID" value="NZ_MDET01000001.1"/>
</dbReference>
<gene>
    <name evidence="9" type="ORF">BFN67_01360</name>
</gene>
<evidence type="ECO:0000313" key="9">
    <source>
        <dbReference type="EMBL" id="OQM77664.1"/>
    </source>
</evidence>
<dbReference type="InterPro" id="IPR004776">
    <property type="entry name" value="Mem_transp_PIN-like"/>
</dbReference>
<dbReference type="PANTHER" id="PTHR36838:SF3">
    <property type="entry name" value="TRANSPORTER AUXIN EFFLUX CARRIER EC FAMILY"/>
    <property type="match status" value="1"/>
</dbReference>
<comment type="similarity">
    <text evidence="2">Belongs to the auxin efflux carrier (TC 2.A.69) family.</text>
</comment>
<evidence type="ECO:0000256" key="7">
    <source>
        <dbReference type="ARBA" id="ARBA00023136"/>
    </source>
</evidence>
<evidence type="ECO:0000256" key="1">
    <source>
        <dbReference type="ARBA" id="ARBA00004651"/>
    </source>
</evidence>
<organism evidence="9 10">
    <name type="scientific">Manganibacter manganicus</name>
    <dbReference type="NCBI Taxonomy" id="1873176"/>
    <lineage>
        <taxon>Bacteria</taxon>
        <taxon>Pseudomonadati</taxon>
        <taxon>Pseudomonadota</taxon>
        <taxon>Alphaproteobacteria</taxon>
        <taxon>Hyphomicrobiales</taxon>
        <taxon>Phyllobacteriaceae</taxon>
        <taxon>Manganibacter</taxon>
    </lineage>
</organism>
<keyword evidence="4" id="KW-1003">Cell membrane</keyword>
<evidence type="ECO:0000256" key="2">
    <source>
        <dbReference type="ARBA" id="ARBA00010145"/>
    </source>
</evidence>